<dbReference type="Proteomes" id="UP000441404">
    <property type="component" value="Unassembled WGS sequence"/>
</dbReference>
<proteinExistence type="predicted"/>
<dbReference type="AlphaFoldDB" id="A0A0J6IA15"/>
<evidence type="ECO:0000313" key="2">
    <source>
        <dbReference type="EMBL" id="MQT90372.1"/>
    </source>
</evidence>
<dbReference type="Proteomes" id="UP000489190">
    <property type="component" value="Unassembled WGS sequence"/>
</dbReference>
<dbReference type="STRING" id="1608996.TU84_11030"/>
<name>A0A0J6IA15_9PSED</name>
<dbReference type="EMBL" id="WIWI01000036">
    <property type="protein sequence ID" value="MQT90372.1"/>
    <property type="molecule type" value="Genomic_DNA"/>
</dbReference>
<comment type="caution">
    <text evidence="1">The sequence shown here is derived from an EMBL/GenBank/DDBJ whole genome shotgun (WGS) entry which is preliminary data.</text>
</comment>
<accession>A0A0J6IA15</accession>
<sequence>MNSPAIALPNQLAAAAEDLRLARQGLEQTLTFVREQAQPWALSGLSKAVDDPYIIGKFGDLNIRLDVAEALYLRAQHFVGPAAETLVATAEAVLASAEALQAVGNVQQELTGSRSPSPSLEGREPLRWQARIIGNYRLNGVIPPQLQE</sequence>
<organism evidence="1 3">
    <name type="scientific">Pseudomonas helleri</name>
    <dbReference type="NCBI Taxonomy" id="1608996"/>
    <lineage>
        <taxon>Bacteria</taxon>
        <taxon>Pseudomonadati</taxon>
        <taxon>Pseudomonadota</taxon>
        <taxon>Gammaproteobacteria</taxon>
        <taxon>Pseudomonadales</taxon>
        <taxon>Pseudomonadaceae</taxon>
        <taxon>Pseudomonas</taxon>
    </lineage>
</organism>
<dbReference type="GO" id="GO:0016627">
    <property type="term" value="F:oxidoreductase activity, acting on the CH-CH group of donors"/>
    <property type="evidence" value="ECO:0007669"/>
    <property type="project" value="InterPro"/>
</dbReference>
<evidence type="ECO:0000313" key="1">
    <source>
        <dbReference type="EMBL" id="MQT45829.1"/>
    </source>
</evidence>
<dbReference type="SUPFAM" id="SSF47203">
    <property type="entry name" value="Acyl-CoA dehydrogenase C-terminal domain-like"/>
    <property type="match status" value="1"/>
</dbReference>
<protein>
    <submittedName>
        <fullName evidence="1">Acyl-CoA dehydrogenase</fullName>
    </submittedName>
</protein>
<evidence type="ECO:0000313" key="3">
    <source>
        <dbReference type="Proteomes" id="UP000441404"/>
    </source>
</evidence>
<dbReference type="InterPro" id="IPR036250">
    <property type="entry name" value="AcylCo_DH-like_C"/>
</dbReference>
<gene>
    <name evidence="2" type="ORF">GHO39_14695</name>
    <name evidence="1" type="ORF">GHO40_03640</name>
</gene>
<reference evidence="3 4" key="1">
    <citation type="submission" date="2019-10" db="EMBL/GenBank/DDBJ databases">
        <title>Evaluation of single-gene subtyping targets for Pseudomonas.</title>
        <authorList>
            <person name="Reichler S.J."/>
            <person name="Orsi R.H."/>
            <person name="Wiedmann M."/>
            <person name="Martin N.H."/>
            <person name="Murphy S.I."/>
        </authorList>
    </citation>
    <scope>NUCLEOTIDE SEQUENCE [LARGE SCALE GENOMIC DNA]</scope>
    <source>
        <strain evidence="2 4">FSL R10-3254</strain>
        <strain evidence="1 3">FSL R10-3257</strain>
    </source>
</reference>
<dbReference type="RefSeq" id="WP_048369111.1">
    <property type="nucleotide sequence ID" value="NZ_JYLD01000006.1"/>
</dbReference>
<dbReference type="EMBL" id="WIWJ01000004">
    <property type="protein sequence ID" value="MQT45829.1"/>
    <property type="molecule type" value="Genomic_DNA"/>
</dbReference>
<evidence type="ECO:0000313" key="4">
    <source>
        <dbReference type="Proteomes" id="UP000489190"/>
    </source>
</evidence>
<dbReference type="OrthoDB" id="7013726at2"/>
<dbReference type="Gene3D" id="1.20.140.10">
    <property type="entry name" value="Butyryl-CoA Dehydrogenase, subunit A, domain 3"/>
    <property type="match status" value="1"/>
</dbReference>